<reference evidence="2 3" key="1">
    <citation type="submission" date="2006-10" db="EMBL/GenBank/DDBJ databases">
        <title>Complete sequence of chromosome of Pelobacter propionicus DSM 2379.</title>
        <authorList>
            <consortium name="US DOE Joint Genome Institute"/>
            <person name="Copeland A."/>
            <person name="Lucas S."/>
            <person name="Lapidus A."/>
            <person name="Barry K."/>
            <person name="Detter J.C."/>
            <person name="Glavina del Rio T."/>
            <person name="Hammon N."/>
            <person name="Israni S."/>
            <person name="Dalin E."/>
            <person name="Tice H."/>
            <person name="Pitluck S."/>
            <person name="Saunders E."/>
            <person name="Brettin T."/>
            <person name="Bruce D."/>
            <person name="Han C."/>
            <person name="Tapia R."/>
            <person name="Schmutz J."/>
            <person name="Larimer F."/>
            <person name="Land M."/>
            <person name="Hauser L."/>
            <person name="Kyrpides N."/>
            <person name="Kim E."/>
            <person name="Lovley D."/>
            <person name="Richardson P."/>
        </authorList>
    </citation>
    <scope>NUCLEOTIDE SEQUENCE [LARGE SCALE GENOMIC DNA]</scope>
    <source>
        <strain evidence="3">DSM 2379 / NBRC 103807 / OttBd1</strain>
    </source>
</reference>
<dbReference type="Proteomes" id="UP000006732">
    <property type="component" value="Chromosome"/>
</dbReference>
<name>A1ATM8_PELPD</name>
<dbReference type="KEGG" id="ppd:Ppro_3105"/>
<proteinExistence type="predicted"/>
<dbReference type="AlphaFoldDB" id="A1ATM8"/>
<keyword evidence="3" id="KW-1185">Reference proteome</keyword>
<gene>
    <name evidence="2" type="ordered locus">Ppro_3105</name>
</gene>
<dbReference type="EMBL" id="CP000482">
    <property type="protein sequence ID" value="ABL00699.1"/>
    <property type="molecule type" value="Genomic_DNA"/>
</dbReference>
<sequence length="194" mass="21991">MANRIKIADDIFMVPWNQGNGVIRREVWTGDSGTVLRYHLAYVNQDMCPQDNGRVLGLEYSDGGLREYRMGTEEARGFTSFEELEQRFDLEWNDLPRPSDPPTGQGASQMPPAEDQGEYAETRGMKLSITKGSVADFFRRGGELAAMLDRGERPERHKVIMMASRMDLCYTQKPKGEWASLRNRLASGETTAFE</sequence>
<accession>A1ATM8</accession>
<dbReference type="HOGENOM" id="CLU_1401311_0_0_7"/>
<evidence type="ECO:0000313" key="3">
    <source>
        <dbReference type="Proteomes" id="UP000006732"/>
    </source>
</evidence>
<evidence type="ECO:0000313" key="2">
    <source>
        <dbReference type="EMBL" id="ABL00699.1"/>
    </source>
</evidence>
<dbReference type="OrthoDB" id="5421332at2"/>
<evidence type="ECO:0000256" key="1">
    <source>
        <dbReference type="SAM" id="MobiDB-lite"/>
    </source>
</evidence>
<dbReference type="STRING" id="338966.Ppro_3105"/>
<dbReference type="RefSeq" id="WP_011736931.1">
    <property type="nucleotide sequence ID" value="NC_008609.1"/>
</dbReference>
<protein>
    <submittedName>
        <fullName evidence="2">Uncharacterized protein</fullName>
    </submittedName>
</protein>
<dbReference type="eggNOG" id="ENOG5032WR3">
    <property type="taxonomic scope" value="Bacteria"/>
</dbReference>
<feature type="region of interest" description="Disordered" evidence="1">
    <location>
        <begin position="92"/>
        <end position="119"/>
    </location>
</feature>
<organism evidence="2 3">
    <name type="scientific">Pelobacter propionicus (strain DSM 2379 / NBRC 103807 / OttBd1)</name>
    <dbReference type="NCBI Taxonomy" id="338966"/>
    <lineage>
        <taxon>Bacteria</taxon>
        <taxon>Pseudomonadati</taxon>
        <taxon>Thermodesulfobacteriota</taxon>
        <taxon>Desulfuromonadia</taxon>
        <taxon>Desulfuromonadales</taxon>
        <taxon>Desulfuromonadaceae</taxon>
        <taxon>Pelobacter</taxon>
    </lineage>
</organism>